<evidence type="ECO:0000313" key="2">
    <source>
        <dbReference type="EMBL" id="MBB4888343.1"/>
    </source>
</evidence>
<dbReference type="AlphaFoldDB" id="A0A7W7LEQ2"/>
<organism evidence="2 3">
    <name type="scientific">Streptomyces netropsis</name>
    <name type="common">Streptoverticillium netropsis</name>
    <dbReference type="NCBI Taxonomy" id="55404"/>
    <lineage>
        <taxon>Bacteria</taxon>
        <taxon>Bacillati</taxon>
        <taxon>Actinomycetota</taxon>
        <taxon>Actinomycetes</taxon>
        <taxon>Kitasatosporales</taxon>
        <taxon>Streptomycetaceae</taxon>
        <taxon>Streptomyces</taxon>
    </lineage>
</organism>
<comment type="caution">
    <text evidence="2">The sequence shown here is derived from an EMBL/GenBank/DDBJ whole genome shotgun (WGS) entry which is preliminary data.</text>
</comment>
<feature type="region of interest" description="Disordered" evidence="1">
    <location>
        <begin position="146"/>
        <end position="165"/>
    </location>
</feature>
<reference evidence="2 3" key="1">
    <citation type="submission" date="2020-08" db="EMBL/GenBank/DDBJ databases">
        <title>Genomic Encyclopedia of Type Strains, Phase III (KMG-III): the genomes of soil and plant-associated and newly described type strains.</title>
        <authorList>
            <person name="Whitman W."/>
        </authorList>
    </citation>
    <scope>NUCLEOTIDE SEQUENCE [LARGE SCALE GENOMIC DNA]</scope>
    <source>
        <strain evidence="2 3">CECT 3265</strain>
    </source>
</reference>
<accession>A0A7W7LEQ2</accession>
<dbReference type="EMBL" id="JACHJG010000009">
    <property type="protein sequence ID" value="MBB4888343.1"/>
    <property type="molecule type" value="Genomic_DNA"/>
</dbReference>
<feature type="compositionally biased region" description="Low complexity" evidence="1">
    <location>
        <begin position="118"/>
        <end position="130"/>
    </location>
</feature>
<dbReference type="Proteomes" id="UP000556436">
    <property type="component" value="Unassembled WGS sequence"/>
</dbReference>
<sequence length="194" mass="20010">MIIGITLSLGCAACAAGEGESDASPPPSPQDAPLQRLEEITLEGDPLSDMDSGPTPEKRQPVGEIHMGSHRIIAYAEGRKCGLLVINSAKGTPISLKAEWPQNADQGSSRLPAGPYRSSSASGSSASDPWASLSCGKNAMIVEYAPKASERPSAPRGSVTVANSRKSDNSFIVVGPKDVRADILSKLPAGSKSG</sequence>
<evidence type="ECO:0000313" key="3">
    <source>
        <dbReference type="Proteomes" id="UP000556436"/>
    </source>
</evidence>
<protein>
    <submittedName>
        <fullName evidence="2">Uncharacterized protein</fullName>
    </submittedName>
</protein>
<feature type="region of interest" description="Disordered" evidence="1">
    <location>
        <begin position="16"/>
        <end position="64"/>
    </location>
</feature>
<evidence type="ECO:0000256" key="1">
    <source>
        <dbReference type="SAM" id="MobiDB-lite"/>
    </source>
</evidence>
<proteinExistence type="predicted"/>
<keyword evidence="3" id="KW-1185">Reference proteome</keyword>
<dbReference type="RefSeq" id="WP_184735891.1">
    <property type="nucleotide sequence ID" value="NZ_BMRW01000007.1"/>
</dbReference>
<feature type="region of interest" description="Disordered" evidence="1">
    <location>
        <begin position="97"/>
        <end position="130"/>
    </location>
</feature>
<gene>
    <name evidence="2" type="ORF">FHS38_004412</name>
</gene>
<name>A0A7W7LEQ2_STRNE</name>